<name>A0A3M5PE33_PSEVI</name>
<feature type="region of interest" description="Disordered" evidence="1">
    <location>
        <begin position="274"/>
        <end position="329"/>
    </location>
</feature>
<protein>
    <recommendedName>
        <fullName evidence="4">HNH endonuclease</fullName>
    </recommendedName>
</protein>
<sequence>MSVEFLDCEELELAAVRAAVGEEDYIRWFDTSDIKQRIKKAMMKGQRLRCCYCQRFNNTINNGRWDLEHILCERFYPQFFTVSGNLAIACDACNNAKSQEDILLPQPRPDPRIETLPDEPARYSIPHPYLDDWAAHMQHVNYQIYRSDTDKGVELLRVCKLNKQAIEVAGLDHDTLVAAVRRNYFDTIGNPIDVPLLDAEVVARMASVVDAQAELQIKALLDGLETVLTRLSRAAGRRTPEKATETAVALAAKRITAASPATLGVSMKTAAGADLAKSRARPPRAASATTVPPLGLPRPQVRTGQILALPPPQADDLAAAQSEAEPDEG</sequence>
<comment type="caution">
    <text evidence="2">The sequence shown here is derived from an EMBL/GenBank/DDBJ whole genome shotgun (WGS) entry which is preliminary data.</text>
</comment>
<dbReference type="AlphaFoldDB" id="A0A3M5PE33"/>
<evidence type="ECO:0000256" key="1">
    <source>
        <dbReference type="SAM" id="MobiDB-lite"/>
    </source>
</evidence>
<gene>
    <name evidence="2" type="ORF">ALP40_01422</name>
</gene>
<dbReference type="OrthoDB" id="9816185at2"/>
<evidence type="ECO:0000313" key="3">
    <source>
        <dbReference type="Proteomes" id="UP000273854"/>
    </source>
</evidence>
<evidence type="ECO:0008006" key="4">
    <source>
        <dbReference type="Google" id="ProtNLM"/>
    </source>
</evidence>
<accession>A0A3M5PE33</accession>
<dbReference type="Gene3D" id="1.10.30.50">
    <property type="match status" value="1"/>
</dbReference>
<dbReference type="EMBL" id="RBTP01000022">
    <property type="protein sequence ID" value="RMT82848.1"/>
    <property type="molecule type" value="Genomic_DNA"/>
</dbReference>
<proteinExistence type="predicted"/>
<reference evidence="2 3" key="1">
    <citation type="submission" date="2018-08" db="EMBL/GenBank/DDBJ databases">
        <title>Recombination of ecologically and evolutionarily significant loci maintains genetic cohesion in the Pseudomonas syringae species complex.</title>
        <authorList>
            <person name="Dillon M."/>
            <person name="Thakur S."/>
            <person name="Almeida R.N.D."/>
            <person name="Weir B.S."/>
            <person name="Guttman D.S."/>
        </authorList>
    </citation>
    <scope>NUCLEOTIDE SEQUENCE [LARGE SCALE GENOMIC DNA]</scope>
    <source>
        <strain evidence="2 3">ICMP 19473</strain>
    </source>
</reference>
<dbReference type="RefSeq" id="WP_122207913.1">
    <property type="nucleotide sequence ID" value="NZ_RBTP01000022.1"/>
</dbReference>
<evidence type="ECO:0000313" key="2">
    <source>
        <dbReference type="EMBL" id="RMT82848.1"/>
    </source>
</evidence>
<feature type="compositionally biased region" description="Low complexity" evidence="1">
    <location>
        <begin position="283"/>
        <end position="293"/>
    </location>
</feature>
<dbReference type="Proteomes" id="UP000273854">
    <property type="component" value="Unassembled WGS sequence"/>
</dbReference>
<organism evidence="2 3">
    <name type="scientific">Pseudomonas viridiflava</name>
    <name type="common">Phytomonas viridiflava</name>
    <dbReference type="NCBI Taxonomy" id="33069"/>
    <lineage>
        <taxon>Bacteria</taxon>
        <taxon>Pseudomonadati</taxon>
        <taxon>Pseudomonadota</taxon>
        <taxon>Gammaproteobacteria</taxon>
        <taxon>Pseudomonadales</taxon>
        <taxon>Pseudomonadaceae</taxon>
        <taxon>Pseudomonas</taxon>
    </lineage>
</organism>